<dbReference type="Gene3D" id="2.102.10.10">
    <property type="entry name" value="Rieske [2Fe-2S] iron-sulphur domain"/>
    <property type="match status" value="1"/>
</dbReference>
<dbReference type="SUPFAM" id="SSF50022">
    <property type="entry name" value="ISP domain"/>
    <property type="match status" value="1"/>
</dbReference>
<evidence type="ECO:0000313" key="7">
    <source>
        <dbReference type="Proteomes" id="UP000640333"/>
    </source>
</evidence>
<sequence>MTVLCHTDQLEAGQAKGFDIGTTKLVLINYRNEFYLYRNSCPHRSIPLEWMPDQFLDFEKQYIQCATHGALFRIEDGVCVSGPCVEDHLDPVAFEIVEGQIIVNLPTSDAQIPAEQLT</sequence>
<dbReference type="GO" id="GO:0051537">
    <property type="term" value="F:2 iron, 2 sulfur cluster binding"/>
    <property type="evidence" value="ECO:0007669"/>
    <property type="project" value="UniProtKB-KW"/>
</dbReference>
<evidence type="ECO:0000256" key="1">
    <source>
        <dbReference type="ARBA" id="ARBA00022714"/>
    </source>
</evidence>
<evidence type="ECO:0000256" key="2">
    <source>
        <dbReference type="ARBA" id="ARBA00022723"/>
    </source>
</evidence>
<evidence type="ECO:0000256" key="4">
    <source>
        <dbReference type="ARBA" id="ARBA00023014"/>
    </source>
</evidence>
<dbReference type="InterPro" id="IPR017941">
    <property type="entry name" value="Rieske_2Fe-2S"/>
</dbReference>
<evidence type="ECO:0000259" key="5">
    <source>
        <dbReference type="PROSITE" id="PS51296"/>
    </source>
</evidence>
<comment type="caution">
    <text evidence="6">The sequence shown here is derived from an EMBL/GenBank/DDBJ whole genome shotgun (WGS) entry which is preliminary data.</text>
</comment>
<accession>A0A8J7FGX7</accession>
<dbReference type="RefSeq" id="WP_193954969.1">
    <property type="nucleotide sequence ID" value="NZ_JADEYS010000024.1"/>
</dbReference>
<keyword evidence="2" id="KW-0479">Metal-binding</keyword>
<keyword evidence="3" id="KW-0408">Iron</keyword>
<name>A0A8J7FGX7_9GAMM</name>
<dbReference type="Pfam" id="PF00355">
    <property type="entry name" value="Rieske"/>
    <property type="match status" value="1"/>
</dbReference>
<dbReference type="InterPro" id="IPR036922">
    <property type="entry name" value="Rieske_2Fe-2S_sf"/>
</dbReference>
<keyword evidence="7" id="KW-1185">Reference proteome</keyword>
<dbReference type="Proteomes" id="UP000640333">
    <property type="component" value="Unassembled WGS sequence"/>
</dbReference>
<proteinExistence type="predicted"/>
<protein>
    <submittedName>
        <fullName evidence="6">Rieske 2Fe-2S domain-containing protein</fullName>
    </submittedName>
</protein>
<dbReference type="PROSITE" id="PS51296">
    <property type="entry name" value="RIESKE"/>
    <property type="match status" value="1"/>
</dbReference>
<dbReference type="GO" id="GO:0046872">
    <property type="term" value="F:metal ion binding"/>
    <property type="evidence" value="ECO:0007669"/>
    <property type="project" value="UniProtKB-KW"/>
</dbReference>
<dbReference type="CDD" id="cd03467">
    <property type="entry name" value="Rieske"/>
    <property type="match status" value="1"/>
</dbReference>
<evidence type="ECO:0000313" key="6">
    <source>
        <dbReference type="EMBL" id="MBE9399274.1"/>
    </source>
</evidence>
<reference evidence="6" key="1">
    <citation type="submission" date="2020-10" db="EMBL/GenBank/DDBJ databases">
        <title>Bacterium isolated from coastal waters sediment.</title>
        <authorList>
            <person name="Chen R.-J."/>
            <person name="Lu D.-C."/>
            <person name="Zhu K.-L."/>
            <person name="Du Z.-J."/>
        </authorList>
    </citation>
    <scope>NUCLEOTIDE SEQUENCE</scope>
    <source>
        <strain evidence="6">N1Y112</strain>
    </source>
</reference>
<feature type="domain" description="Rieske" evidence="5">
    <location>
        <begin position="2"/>
        <end position="103"/>
    </location>
</feature>
<evidence type="ECO:0000256" key="3">
    <source>
        <dbReference type="ARBA" id="ARBA00023004"/>
    </source>
</evidence>
<keyword evidence="4" id="KW-0411">Iron-sulfur</keyword>
<dbReference type="AlphaFoldDB" id="A0A8J7FGX7"/>
<gene>
    <name evidence="6" type="ORF">IOQ59_18595</name>
</gene>
<organism evidence="6 7">
    <name type="scientific">Pontibacterium sinense</name>
    <dbReference type="NCBI Taxonomy" id="2781979"/>
    <lineage>
        <taxon>Bacteria</taxon>
        <taxon>Pseudomonadati</taxon>
        <taxon>Pseudomonadota</taxon>
        <taxon>Gammaproteobacteria</taxon>
        <taxon>Oceanospirillales</taxon>
        <taxon>Oceanospirillaceae</taxon>
        <taxon>Pontibacterium</taxon>
    </lineage>
</organism>
<keyword evidence="1" id="KW-0001">2Fe-2S</keyword>
<dbReference type="PANTHER" id="PTHR40261">
    <property type="match status" value="1"/>
</dbReference>
<dbReference type="EMBL" id="JADEYS010000024">
    <property type="protein sequence ID" value="MBE9399274.1"/>
    <property type="molecule type" value="Genomic_DNA"/>
</dbReference>
<dbReference type="PANTHER" id="PTHR40261:SF1">
    <property type="entry name" value="RIESKE DOMAIN-CONTAINING PROTEIN"/>
    <property type="match status" value="1"/>
</dbReference>